<keyword evidence="3" id="KW-1185">Reference proteome</keyword>
<sequence>MPVPVRPALALGCASAFSALPGAFYHRVAETTGSTWSTVWLFTGHGLAGTLALTVLLARSGRPLAPRALPVLLVADAAAGLLLVLAPAPGGFGLLLAGRLLTGALLGLITTLATGLLLAAPGGSRVAVAMIFGGVGVGSLGAGLLSGAGWSRAAVLGLGVAGLICAATVVLLDPGRPEHLEREAPVSGGETSNRAVALAFVSNGVLALFTSTLPGVVADHGSGSALLAGSTAGIVMLAAGGARLGLTRLPATAGLGVAVIGVFLFGAGLAHGGVPLLLAGGLLLGAAAGIGYDAALNLSSGVIGLHAVQRGGQLGLVLPVLVYPLVVR</sequence>
<name>A0ABT9PEK5_9ACTN</name>
<gene>
    <name evidence="2" type="ORF">J2S57_006661</name>
</gene>
<feature type="transmembrane region" description="Helical" evidence="1">
    <location>
        <begin position="100"/>
        <end position="119"/>
    </location>
</feature>
<organism evidence="2 3">
    <name type="scientific">Kineosporia succinea</name>
    <dbReference type="NCBI Taxonomy" id="84632"/>
    <lineage>
        <taxon>Bacteria</taxon>
        <taxon>Bacillati</taxon>
        <taxon>Actinomycetota</taxon>
        <taxon>Actinomycetes</taxon>
        <taxon>Kineosporiales</taxon>
        <taxon>Kineosporiaceae</taxon>
        <taxon>Kineosporia</taxon>
    </lineage>
</organism>
<feature type="transmembrane region" description="Helical" evidence="1">
    <location>
        <begin position="126"/>
        <end position="147"/>
    </location>
</feature>
<accession>A0ABT9PEK5</accession>
<feature type="transmembrane region" description="Helical" evidence="1">
    <location>
        <begin position="153"/>
        <end position="174"/>
    </location>
</feature>
<evidence type="ECO:0000313" key="3">
    <source>
        <dbReference type="Proteomes" id="UP001235712"/>
    </source>
</evidence>
<dbReference type="RefSeq" id="WP_307250179.1">
    <property type="nucleotide sequence ID" value="NZ_JAUSQZ010000001.1"/>
</dbReference>
<evidence type="ECO:0000313" key="2">
    <source>
        <dbReference type="EMBL" id="MDP9830912.1"/>
    </source>
</evidence>
<protein>
    <submittedName>
        <fullName evidence="2">MFS family permease</fullName>
    </submittedName>
</protein>
<dbReference type="Proteomes" id="UP001235712">
    <property type="component" value="Unassembled WGS sequence"/>
</dbReference>
<proteinExistence type="predicted"/>
<feature type="transmembrane region" description="Helical" evidence="1">
    <location>
        <begin position="223"/>
        <end position="242"/>
    </location>
</feature>
<feature type="transmembrane region" description="Helical" evidence="1">
    <location>
        <begin position="69"/>
        <end position="88"/>
    </location>
</feature>
<keyword evidence="1" id="KW-1133">Transmembrane helix</keyword>
<evidence type="ECO:0000256" key="1">
    <source>
        <dbReference type="SAM" id="Phobius"/>
    </source>
</evidence>
<reference evidence="2 3" key="1">
    <citation type="submission" date="2023-07" db="EMBL/GenBank/DDBJ databases">
        <title>Sequencing the genomes of 1000 actinobacteria strains.</title>
        <authorList>
            <person name="Klenk H.-P."/>
        </authorList>
    </citation>
    <scope>NUCLEOTIDE SEQUENCE [LARGE SCALE GENOMIC DNA]</scope>
    <source>
        <strain evidence="2 3">DSM 44388</strain>
    </source>
</reference>
<keyword evidence="1" id="KW-0472">Membrane</keyword>
<feature type="transmembrane region" description="Helical" evidence="1">
    <location>
        <begin position="249"/>
        <end position="270"/>
    </location>
</feature>
<dbReference type="InterPro" id="IPR036259">
    <property type="entry name" value="MFS_trans_sf"/>
</dbReference>
<feature type="transmembrane region" description="Helical" evidence="1">
    <location>
        <begin position="39"/>
        <end position="57"/>
    </location>
</feature>
<dbReference type="EMBL" id="JAUSQZ010000001">
    <property type="protein sequence ID" value="MDP9830912.1"/>
    <property type="molecule type" value="Genomic_DNA"/>
</dbReference>
<keyword evidence="1" id="KW-0812">Transmembrane</keyword>
<dbReference type="SUPFAM" id="SSF103473">
    <property type="entry name" value="MFS general substrate transporter"/>
    <property type="match status" value="1"/>
</dbReference>
<comment type="caution">
    <text evidence="2">The sequence shown here is derived from an EMBL/GenBank/DDBJ whole genome shotgun (WGS) entry which is preliminary data.</text>
</comment>
<feature type="transmembrane region" description="Helical" evidence="1">
    <location>
        <begin position="195"/>
        <end position="217"/>
    </location>
</feature>